<organism evidence="5 6">
    <name type="scientific">Limibacillus halophilus</name>
    <dbReference type="NCBI Taxonomy" id="1579333"/>
    <lineage>
        <taxon>Bacteria</taxon>
        <taxon>Pseudomonadati</taxon>
        <taxon>Pseudomonadota</taxon>
        <taxon>Alphaproteobacteria</taxon>
        <taxon>Rhodospirillales</taxon>
        <taxon>Rhodovibrionaceae</taxon>
        <taxon>Limibacillus</taxon>
    </lineage>
</organism>
<dbReference type="PANTHER" id="PTHR11941">
    <property type="entry name" value="ENOYL-COA HYDRATASE-RELATED"/>
    <property type="match status" value="1"/>
</dbReference>
<dbReference type="EC" id="4.2.1.17" evidence="5"/>
<dbReference type="EMBL" id="JACHXA010000002">
    <property type="protein sequence ID" value="MBB3064532.1"/>
    <property type="molecule type" value="Genomic_DNA"/>
</dbReference>
<evidence type="ECO:0000256" key="2">
    <source>
        <dbReference type="ARBA" id="ARBA00023098"/>
    </source>
</evidence>
<dbReference type="CDD" id="cd06558">
    <property type="entry name" value="crotonase-like"/>
    <property type="match status" value="1"/>
</dbReference>
<dbReference type="InterPro" id="IPR018376">
    <property type="entry name" value="Enoyl-CoA_hyd/isom_CS"/>
</dbReference>
<sequence length="257" mass="28190">MSEVLTTLDGQVLRIVFNRPERMNAVNEALYQQTLDALTLADENPDVRCVVLSGNGRAFCAGADLKAHKSGERTREQREAYIMLGQGVCEKIQRLKRPVIAEVHGYAIGGGAEIATSADFLVMAEDAQMSFPEVSIGTYIGGGVSERLPRLVGLRNATRLLLQGNRFTGKECLDMGLVNFAPALDDLKATTQKLVDILVKNAPLPMARLKGAINFPDAPERLFRQEADDLLQIMESRDWAEGVTAFAERRAPVFEGK</sequence>
<comment type="caution">
    <text evidence="5">The sequence shown here is derived from an EMBL/GenBank/DDBJ whole genome shotgun (WGS) entry which is preliminary data.</text>
</comment>
<accession>A0A839SQ03</accession>
<dbReference type="InterPro" id="IPR001753">
    <property type="entry name" value="Enoyl-CoA_hydra/iso"/>
</dbReference>
<keyword evidence="3 5" id="KW-0456">Lyase</keyword>
<evidence type="ECO:0000256" key="4">
    <source>
        <dbReference type="RuleBase" id="RU003707"/>
    </source>
</evidence>
<proteinExistence type="inferred from homology"/>
<keyword evidence="2" id="KW-0443">Lipid metabolism</keyword>
<dbReference type="Gene3D" id="1.10.12.10">
    <property type="entry name" value="Lyase 2-enoyl-coa Hydratase, Chain A, domain 2"/>
    <property type="match status" value="1"/>
</dbReference>
<protein>
    <submittedName>
        <fullName evidence="5">Enoyl-CoA hydratase</fullName>
        <ecNumber evidence="5">4.2.1.17</ecNumber>
    </submittedName>
</protein>
<gene>
    <name evidence="5" type="ORF">FHR98_000804</name>
</gene>
<dbReference type="SUPFAM" id="SSF52096">
    <property type="entry name" value="ClpP/crotonase"/>
    <property type="match status" value="1"/>
</dbReference>
<dbReference type="Pfam" id="PF00378">
    <property type="entry name" value="ECH_1"/>
    <property type="match status" value="1"/>
</dbReference>
<evidence type="ECO:0000256" key="3">
    <source>
        <dbReference type="ARBA" id="ARBA00023239"/>
    </source>
</evidence>
<dbReference type="Gene3D" id="3.90.226.10">
    <property type="entry name" value="2-enoyl-CoA Hydratase, Chain A, domain 1"/>
    <property type="match status" value="1"/>
</dbReference>
<evidence type="ECO:0000313" key="5">
    <source>
        <dbReference type="EMBL" id="MBB3064532.1"/>
    </source>
</evidence>
<dbReference type="RefSeq" id="WP_183415348.1">
    <property type="nucleotide sequence ID" value="NZ_JACHXA010000002.1"/>
</dbReference>
<comment type="similarity">
    <text evidence="1 4">Belongs to the enoyl-CoA hydratase/isomerase family.</text>
</comment>
<dbReference type="InterPro" id="IPR014748">
    <property type="entry name" value="Enoyl-CoA_hydra_C"/>
</dbReference>
<keyword evidence="6" id="KW-1185">Reference proteome</keyword>
<evidence type="ECO:0000313" key="6">
    <source>
        <dbReference type="Proteomes" id="UP000581135"/>
    </source>
</evidence>
<dbReference type="AlphaFoldDB" id="A0A839SQ03"/>
<name>A0A839SQ03_9PROT</name>
<evidence type="ECO:0000256" key="1">
    <source>
        <dbReference type="ARBA" id="ARBA00005254"/>
    </source>
</evidence>
<dbReference type="GO" id="GO:0006635">
    <property type="term" value="P:fatty acid beta-oxidation"/>
    <property type="evidence" value="ECO:0007669"/>
    <property type="project" value="TreeGrafter"/>
</dbReference>
<dbReference type="PROSITE" id="PS00166">
    <property type="entry name" value="ENOYL_COA_HYDRATASE"/>
    <property type="match status" value="1"/>
</dbReference>
<dbReference type="PANTHER" id="PTHR11941:SF169">
    <property type="entry name" value="(7AS)-7A-METHYL-1,5-DIOXO-2,3,5,6,7,7A-HEXAHYDRO-1H-INDENE-CARBOXYL-COA HYDROLASE"/>
    <property type="match status" value="1"/>
</dbReference>
<reference evidence="5 6" key="1">
    <citation type="submission" date="2020-08" db="EMBL/GenBank/DDBJ databases">
        <title>Genomic Encyclopedia of Type Strains, Phase III (KMG-III): the genomes of soil and plant-associated and newly described type strains.</title>
        <authorList>
            <person name="Whitman W."/>
        </authorList>
    </citation>
    <scope>NUCLEOTIDE SEQUENCE [LARGE SCALE GENOMIC DNA]</scope>
    <source>
        <strain evidence="5 6">CECT 8803</strain>
    </source>
</reference>
<dbReference type="Proteomes" id="UP000581135">
    <property type="component" value="Unassembled WGS sequence"/>
</dbReference>
<dbReference type="GO" id="GO:0004300">
    <property type="term" value="F:enoyl-CoA hydratase activity"/>
    <property type="evidence" value="ECO:0007669"/>
    <property type="project" value="UniProtKB-EC"/>
</dbReference>
<dbReference type="InterPro" id="IPR029045">
    <property type="entry name" value="ClpP/crotonase-like_dom_sf"/>
</dbReference>